<evidence type="ECO:0000256" key="1">
    <source>
        <dbReference type="ARBA" id="ARBA00010641"/>
    </source>
</evidence>
<name>A0ABU0Z1T4_9MICO</name>
<keyword evidence="9" id="KW-1185">Reference proteome</keyword>
<evidence type="ECO:0000259" key="7">
    <source>
        <dbReference type="Pfam" id="PF08281"/>
    </source>
</evidence>
<keyword evidence="3" id="KW-0731">Sigma factor</keyword>
<dbReference type="Gene3D" id="1.10.10.10">
    <property type="entry name" value="Winged helix-like DNA-binding domain superfamily/Winged helix DNA-binding domain"/>
    <property type="match status" value="1"/>
</dbReference>
<dbReference type="SUPFAM" id="SSF88659">
    <property type="entry name" value="Sigma3 and sigma4 domains of RNA polymerase sigma factors"/>
    <property type="match status" value="1"/>
</dbReference>
<dbReference type="SUPFAM" id="SSF88946">
    <property type="entry name" value="Sigma2 domain of RNA polymerase sigma factors"/>
    <property type="match status" value="1"/>
</dbReference>
<evidence type="ECO:0000313" key="8">
    <source>
        <dbReference type="EMBL" id="MDQ7878539.1"/>
    </source>
</evidence>
<comment type="caution">
    <text evidence="8">The sequence shown here is derived from an EMBL/GenBank/DDBJ whole genome shotgun (WGS) entry which is preliminary data.</text>
</comment>
<accession>A0ABU0Z1T4</accession>
<evidence type="ECO:0000256" key="5">
    <source>
        <dbReference type="ARBA" id="ARBA00023163"/>
    </source>
</evidence>
<comment type="similarity">
    <text evidence="1">Belongs to the sigma-70 factor family. ECF subfamily.</text>
</comment>
<dbReference type="InterPro" id="IPR007627">
    <property type="entry name" value="RNA_pol_sigma70_r2"/>
</dbReference>
<dbReference type="InterPro" id="IPR013325">
    <property type="entry name" value="RNA_pol_sigma_r2"/>
</dbReference>
<feature type="domain" description="RNA polymerase sigma factor 70 region 4 type 2" evidence="7">
    <location>
        <begin position="100"/>
        <end position="151"/>
    </location>
</feature>
<dbReference type="NCBIfam" id="TIGR02937">
    <property type="entry name" value="sigma70-ECF"/>
    <property type="match status" value="1"/>
</dbReference>
<dbReference type="Gene3D" id="1.10.1740.10">
    <property type="match status" value="1"/>
</dbReference>
<dbReference type="InterPro" id="IPR036388">
    <property type="entry name" value="WH-like_DNA-bd_sf"/>
</dbReference>
<dbReference type="InterPro" id="IPR013249">
    <property type="entry name" value="RNA_pol_sigma70_r4_t2"/>
</dbReference>
<protein>
    <submittedName>
        <fullName evidence="8">RNA polymerase sigma factor</fullName>
    </submittedName>
</protein>
<evidence type="ECO:0000256" key="3">
    <source>
        <dbReference type="ARBA" id="ARBA00023082"/>
    </source>
</evidence>
<dbReference type="PANTHER" id="PTHR43133">
    <property type="entry name" value="RNA POLYMERASE ECF-TYPE SIGMA FACTO"/>
    <property type="match status" value="1"/>
</dbReference>
<keyword evidence="2" id="KW-0805">Transcription regulation</keyword>
<dbReference type="InterPro" id="IPR013324">
    <property type="entry name" value="RNA_pol_sigma_r3/r4-like"/>
</dbReference>
<keyword evidence="5" id="KW-0804">Transcription</keyword>
<dbReference type="InterPro" id="IPR014284">
    <property type="entry name" value="RNA_pol_sigma-70_dom"/>
</dbReference>
<sequence>MTDSPDSTATVESLFAAHYPSLVRFVFRRVGDRQLSEDLAAECYVRALGQSHRTTINAGWLYGTARNLIGDAYRRRDREQRLLQTLSTAVAESPETDHSALVDALAELTAHDRELLVMLHIDDLPPADVATALGVSLPTVWKRGSRARERLRTLLMRAGHRPSEGRVIPVEVE</sequence>
<dbReference type="EMBL" id="JAVFWO010000003">
    <property type="protein sequence ID" value="MDQ7878539.1"/>
    <property type="molecule type" value="Genomic_DNA"/>
</dbReference>
<dbReference type="InterPro" id="IPR039425">
    <property type="entry name" value="RNA_pol_sigma-70-like"/>
</dbReference>
<dbReference type="Pfam" id="PF08281">
    <property type="entry name" value="Sigma70_r4_2"/>
    <property type="match status" value="1"/>
</dbReference>
<gene>
    <name evidence="8" type="ORF">Q9R08_11180</name>
</gene>
<feature type="domain" description="RNA polymerase sigma-70 region 2" evidence="6">
    <location>
        <begin position="14"/>
        <end position="78"/>
    </location>
</feature>
<dbReference type="RefSeq" id="WP_308868087.1">
    <property type="nucleotide sequence ID" value="NZ_JAVFWO010000003.1"/>
</dbReference>
<evidence type="ECO:0000256" key="2">
    <source>
        <dbReference type="ARBA" id="ARBA00023015"/>
    </source>
</evidence>
<keyword evidence="4" id="KW-0238">DNA-binding</keyword>
<dbReference type="PANTHER" id="PTHR43133:SF8">
    <property type="entry name" value="RNA POLYMERASE SIGMA FACTOR HI_1459-RELATED"/>
    <property type="match status" value="1"/>
</dbReference>
<proteinExistence type="inferred from homology"/>
<dbReference type="Pfam" id="PF04542">
    <property type="entry name" value="Sigma70_r2"/>
    <property type="match status" value="1"/>
</dbReference>
<evidence type="ECO:0000313" key="9">
    <source>
        <dbReference type="Proteomes" id="UP001235133"/>
    </source>
</evidence>
<reference evidence="8 9" key="1">
    <citation type="submission" date="2023-08" db="EMBL/GenBank/DDBJ databases">
        <title>Microbacterium psychrotolerans sp. nov., a psychrotolerant bacterium isolated from soil in Heilongjiang Province, China.</title>
        <authorList>
            <person name="An P."/>
            <person name="Zhao D."/>
            <person name="Xiang H."/>
        </authorList>
    </citation>
    <scope>NUCLEOTIDE SEQUENCE [LARGE SCALE GENOMIC DNA]</scope>
    <source>
        <strain evidence="8 9">QXD-8</strain>
    </source>
</reference>
<dbReference type="Proteomes" id="UP001235133">
    <property type="component" value="Unassembled WGS sequence"/>
</dbReference>
<evidence type="ECO:0000259" key="6">
    <source>
        <dbReference type="Pfam" id="PF04542"/>
    </source>
</evidence>
<organism evidence="8 9">
    <name type="scientific">Microbacterium psychrotolerans</name>
    <dbReference type="NCBI Taxonomy" id="3068321"/>
    <lineage>
        <taxon>Bacteria</taxon>
        <taxon>Bacillati</taxon>
        <taxon>Actinomycetota</taxon>
        <taxon>Actinomycetes</taxon>
        <taxon>Micrococcales</taxon>
        <taxon>Microbacteriaceae</taxon>
        <taxon>Microbacterium</taxon>
    </lineage>
</organism>
<evidence type="ECO:0000256" key="4">
    <source>
        <dbReference type="ARBA" id="ARBA00023125"/>
    </source>
</evidence>